<protein>
    <submittedName>
        <fullName evidence="2">Uncharacterized protein</fullName>
    </submittedName>
</protein>
<feature type="compositionally biased region" description="Polar residues" evidence="1">
    <location>
        <begin position="87"/>
        <end position="96"/>
    </location>
</feature>
<accession>A0AAD3MFT1</accession>
<evidence type="ECO:0000313" key="3">
    <source>
        <dbReference type="Proteomes" id="UP001279410"/>
    </source>
</evidence>
<gene>
    <name evidence="2" type="ORF">AKAME5_002829200</name>
</gene>
<feature type="compositionally biased region" description="Polar residues" evidence="1">
    <location>
        <begin position="67"/>
        <end position="79"/>
    </location>
</feature>
<reference evidence="2" key="1">
    <citation type="submission" date="2022-08" db="EMBL/GenBank/DDBJ databases">
        <title>Genome sequencing of akame (Lates japonicus).</title>
        <authorList>
            <person name="Hashiguchi Y."/>
            <person name="Takahashi H."/>
        </authorList>
    </citation>
    <scope>NUCLEOTIDE SEQUENCE</scope>
    <source>
        <strain evidence="2">Kochi</strain>
    </source>
</reference>
<sequence>MNKVVVVFLKSEPHVYQLIESGVFIGDLFVQDHRIRCSAIHSKRADREGASPFWKVCQEVERSTTLGDDSATMSVTAGQESADEVSLSPSQAADNNTATGLVENKGVVPKSYLDQEVAFNNENLLFNSQASAWVEDMQMNI</sequence>
<comment type="caution">
    <text evidence="2">The sequence shown here is derived from an EMBL/GenBank/DDBJ whole genome shotgun (WGS) entry which is preliminary data.</text>
</comment>
<dbReference type="EMBL" id="BRZM01003870">
    <property type="protein sequence ID" value="GLD52976.1"/>
    <property type="molecule type" value="Genomic_DNA"/>
</dbReference>
<evidence type="ECO:0000256" key="1">
    <source>
        <dbReference type="SAM" id="MobiDB-lite"/>
    </source>
</evidence>
<keyword evidence="3" id="KW-1185">Reference proteome</keyword>
<dbReference type="Proteomes" id="UP001279410">
    <property type="component" value="Unassembled WGS sequence"/>
</dbReference>
<evidence type="ECO:0000313" key="2">
    <source>
        <dbReference type="EMBL" id="GLD52976.1"/>
    </source>
</evidence>
<proteinExistence type="predicted"/>
<name>A0AAD3MFT1_LATJO</name>
<feature type="region of interest" description="Disordered" evidence="1">
    <location>
        <begin position="67"/>
        <end position="96"/>
    </location>
</feature>
<dbReference type="AlphaFoldDB" id="A0AAD3MFT1"/>
<organism evidence="2 3">
    <name type="scientific">Lates japonicus</name>
    <name type="common">Japanese lates</name>
    <dbReference type="NCBI Taxonomy" id="270547"/>
    <lineage>
        <taxon>Eukaryota</taxon>
        <taxon>Metazoa</taxon>
        <taxon>Chordata</taxon>
        <taxon>Craniata</taxon>
        <taxon>Vertebrata</taxon>
        <taxon>Euteleostomi</taxon>
        <taxon>Actinopterygii</taxon>
        <taxon>Neopterygii</taxon>
        <taxon>Teleostei</taxon>
        <taxon>Neoteleostei</taxon>
        <taxon>Acanthomorphata</taxon>
        <taxon>Carangaria</taxon>
        <taxon>Carangaria incertae sedis</taxon>
        <taxon>Centropomidae</taxon>
        <taxon>Lates</taxon>
    </lineage>
</organism>